<accession>A0A2T7A5A6</accession>
<evidence type="ECO:0000313" key="1">
    <source>
        <dbReference type="EMBL" id="PUU82922.1"/>
    </source>
</evidence>
<sequence>MVNAKKSLQNFINDGIPASKLTGFPESAGTIYSDQNFRLDMQGKTTDGKYNLQIQINRGTKLTTLKKAAPATVAGPVLATGTESAETIRANFRATMKL</sequence>
<dbReference type="EMBL" id="NESQ01000020">
    <property type="protein sequence ID" value="PUU82922.1"/>
    <property type="molecule type" value="Genomic_DNA"/>
</dbReference>
<evidence type="ECO:0000313" key="2">
    <source>
        <dbReference type="Proteomes" id="UP000244722"/>
    </source>
</evidence>
<reference evidence="1 2" key="1">
    <citation type="submission" date="2017-04" db="EMBL/GenBank/DDBJ databases">
        <title>Draft genome sequence of Tuber borchii Vittad., a whitish edible truffle.</title>
        <authorList>
            <consortium name="DOE Joint Genome Institute"/>
            <person name="Murat C."/>
            <person name="Kuo A."/>
            <person name="Barry K.W."/>
            <person name="Clum A."/>
            <person name="Dockter R.B."/>
            <person name="Fauchery L."/>
            <person name="Iotti M."/>
            <person name="Kohler A."/>
            <person name="Labutti K."/>
            <person name="Lindquist E.A."/>
            <person name="Lipzen A."/>
            <person name="Ohm R.A."/>
            <person name="Wang M."/>
            <person name="Grigoriev I.V."/>
            <person name="Zambonelli A."/>
            <person name="Martin F.M."/>
        </authorList>
    </citation>
    <scope>NUCLEOTIDE SEQUENCE [LARGE SCALE GENOMIC DNA]</scope>
    <source>
        <strain evidence="1 2">Tbo3840</strain>
    </source>
</reference>
<protein>
    <submittedName>
        <fullName evidence="1">Uncharacterized protein</fullName>
    </submittedName>
</protein>
<dbReference type="OrthoDB" id="3521506at2759"/>
<dbReference type="Proteomes" id="UP000244722">
    <property type="component" value="Unassembled WGS sequence"/>
</dbReference>
<organism evidence="1 2">
    <name type="scientific">Tuber borchii</name>
    <name type="common">White truffle</name>
    <dbReference type="NCBI Taxonomy" id="42251"/>
    <lineage>
        <taxon>Eukaryota</taxon>
        <taxon>Fungi</taxon>
        <taxon>Dikarya</taxon>
        <taxon>Ascomycota</taxon>
        <taxon>Pezizomycotina</taxon>
        <taxon>Pezizomycetes</taxon>
        <taxon>Pezizales</taxon>
        <taxon>Tuberaceae</taxon>
        <taxon>Tuber</taxon>
    </lineage>
</organism>
<gene>
    <name evidence="1" type="ORF">B9Z19DRAFT_966241</name>
</gene>
<comment type="caution">
    <text evidence="1">The sequence shown here is derived from an EMBL/GenBank/DDBJ whole genome shotgun (WGS) entry which is preliminary data.</text>
</comment>
<keyword evidence="2" id="KW-1185">Reference proteome</keyword>
<dbReference type="AlphaFoldDB" id="A0A2T7A5A6"/>
<name>A0A2T7A5A6_TUBBO</name>
<proteinExistence type="predicted"/>